<gene>
    <name evidence="1" type="ORF">HPLM_LOCUS12784</name>
</gene>
<accession>A0A0N4WND6</accession>
<reference evidence="3" key="1">
    <citation type="submission" date="2017-02" db="UniProtKB">
        <authorList>
            <consortium name="WormBaseParasite"/>
        </authorList>
    </citation>
    <scope>IDENTIFICATION</scope>
</reference>
<dbReference type="WBParaSite" id="HPLM_0001279201-mRNA-1">
    <property type="protein sequence ID" value="HPLM_0001279201-mRNA-1"/>
    <property type="gene ID" value="HPLM_0001279201"/>
</dbReference>
<reference evidence="1 2" key="2">
    <citation type="submission" date="2018-11" db="EMBL/GenBank/DDBJ databases">
        <authorList>
            <consortium name="Pathogen Informatics"/>
        </authorList>
    </citation>
    <scope>NUCLEOTIDE SEQUENCE [LARGE SCALE GENOMIC DNA]</scope>
    <source>
        <strain evidence="1 2">MHpl1</strain>
    </source>
</reference>
<evidence type="ECO:0000313" key="2">
    <source>
        <dbReference type="Proteomes" id="UP000268014"/>
    </source>
</evidence>
<dbReference type="AlphaFoldDB" id="A0A0N4WND6"/>
<evidence type="ECO:0000313" key="1">
    <source>
        <dbReference type="EMBL" id="VDO46714.1"/>
    </source>
</evidence>
<proteinExistence type="predicted"/>
<protein>
    <submittedName>
        <fullName evidence="3">Secreted protein</fullName>
    </submittedName>
</protein>
<name>A0A0N4WND6_HAEPC</name>
<organism evidence="3">
    <name type="scientific">Haemonchus placei</name>
    <name type="common">Barber's pole worm</name>
    <dbReference type="NCBI Taxonomy" id="6290"/>
    <lineage>
        <taxon>Eukaryota</taxon>
        <taxon>Metazoa</taxon>
        <taxon>Ecdysozoa</taxon>
        <taxon>Nematoda</taxon>
        <taxon>Chromadorea</taxon>
        <taxon>Rhabditida</taxon>
        <taxon>Rhabditina</taxon>
        <taxon>Rhabditomorpha</taxon>
        <taxon>Strongyloidea</taxon>
        <taxon>Trichostrongylidae</taxon>
        <taxon>Haemonchus</taxon>
    </lineage>
</organism>
<sequence>MVGGVRATVLLPCLLDEKIYLKGLLLDSMELLFCFVYLPETSPALGWAQAVSMSLGTGPRQSFRLRS</sequence>
<dbReference type="Proteomes" id="UP000268014">
    <property type="component" value="Unassembled WGS sequence"/>
</dbReference>
<dbReference type="EMBL" id="UZAF01017974">
    <property type="protein sequence ID" value="VDO46714.1"/>
    <property type="molecule type" value="Genomic_DNA"/>
</dbReference>
<keyword evidence="2" id="KW-1185">Reference proteome</keyword>
<evidence type="ECO:0000313" key="3">
    <source>
        <dbReference type="WBParaSite" id="HPLM_0001279201-mRNA-1"/>
    </source>
</evidence>